<keyword evidence="3" id="KW-1185">Reference proteome</keyword>
<organism evidence="2 3">
    <name type="scientific">Drosophila virilis</name>
    <name type="common">Fruit fly</name>
    <dbReference type="NCBI Taxonomy" id="7244"/>
    <lineage>
        <taxon>Eukaryota</taxon>
        <taxon>Metazoa</taxon>
        <taxon>Ecdysozoa</taxon>
        <taxon>Arthropoda</taxon>
        <taxon>Hexapoda</taxon>
        <taxon>Insecta</taxon>
        <taxon>Pterygota</taxon>
        <taxon>Neoptera</taxon>
        <taxon>Endopterygota</taxon>
        <taxon>Diptera</taxon>
        <taxon>Brachycera</taxon>
        <taxon>Muscomorpha</taxon>
        <taxon>Ephydroidea</taxon>
        <taxon>Drosophilidae</taxon>
        <taxon>Drosophila</taxon>
    </lineage>
</organism>
<dbReference type="InParanoid" id="A0A0Q9WB19"/>
<feature type="transmembrane region" description="Helical" evidence="1">
    <location>
        <begin position="29"/>
        <end position="51"/>
    </location>
</feature>
<evidence type="ECO:0000313" key="2">
    <source>
        <dbReference type="EMBL" id="KRF77934.1"/>
    </source>
</evidence>
<dbReference type="AlphaFoldDB" id="A0A0Q9WB19"/>
<reference evidence="2 3" key="1">
    <citation type="journal article" date="2007" name="Nature">
        <title>Evolution of genes and genomes on the Drosophila phylogeny.</title>
        <authorList>
            <consortium name="Drosophila 12 Genomes Consortium"/>
            <person name="Clark A.G."/>
            <person name="Eisen M.B."/>
            <person name="Smith D.R."/>
            <person name="Bergman C.M."/>
            <person name="Oliver B."/>
            <person name="Markow T.A."/>
            <person name="Kaufman T.C."/>
            <person name="Kellis M."/>
            <person name="Gelbart W."/>
            <person name="Iyer V.N."/>
            <person name="Pollard D.A."/>
            <person name="Sackton T.B."/>
            <person name="Larracuente A.M."/>
            <person name="Singh N.D."/>
            <person name="Abad J.P."/>
            <person name="Abt D.N."/>
            <person name="Adryan B."/>
            <person name="Aguade M."/>
            <person name="Akashi H."/>
            <person name="Anderson W.W."/>
            <person name="Aquadro C.F."/>
            <person name="Ardell D.H."/>
            <person name="Arguello R."/>
            <person name="Artieri C.G."/>
            <person name="Barbash D.A."/>
            <person name="Barker D."/>
            <person name="Barsanti P."/>
            <person name="Batterham P."/>
            <person name="Batzoglou S."/>
            <person name="Begun D."/>
            <person name="Bhutkar A."/>
            <person name="Blanco E."/>
            <person name="Bosak S.A."/>
            <person name="Bradley R.K."/>
            <person name="Brand A.D."/>
            <person name="Brent M.R."/>
            <person name="Brooks A.N."/>
            <person name="Brown R.H."/>
            <person name="Butlin R.K."/>
            <person name="Caggese C."/>
            <person name="Calvi B.R."/>
            <person name="Bernardo de Carvalho A."/>
            <person name="Caspi A."/>
            <person name="Castrezana S."/>
            <person name="Celniker S.E."/>
            <person name="Chang J.L."/>
            <person name="Chapple C."/>
            <person name="Chatterji S."/>
            <person name="Chinwalla A."/>
            <person name="Civetta A."/>
            <person name="Clifton S.W."/>
            <person name="Comeron J.M."/>
            <person name="Costello J.C."/>
            <person name="Coyne J.A."/>
            <person name="Daub J."/>
            <person name="David R.G."/>
            <person name="Delcher A.L."/>
            <person name="Delehaunty K."/>
            <person name="Do C.B."/>
            <person name="Ebling H."/>
            <person name="Edwards K."/>
            <person name="Eickbush T."/>
            <person name="Evans J.D."/>
            <person name="Filipski A."/>
            <person name="Findeiss S."/>
            <person name="Freyhult E."/>
            <person name="Fulton L."/>
            <person name="Fulton R."/>
            <person name="Garcia A.C."/>
            <person name="Gardiner A."/>
            <person name="Garfield D.A."/>
            <person name="Garvin B.E."/>
            <person name="Gibson G."/>
            <person name="Gilbert D."/>
            <person name="Gnerre S."/>
            <person name="Godfrey J."/>
            <person name="Good R."/>
            <person name="Gotea V."/>
            <person name="Gravely B."/>
            <person name="Greenberg A.J."/>
            <person name="Griffiths-Jones S."/>
            <person name="Gross S."/>
            <person name="Guigo R."/>
            <person name="Gustafson E.A."/>
            <person name="Haerty W."/>
            <person name="Hahn M.W."/>
            <person name="Halligan D.L."/>
            <person name="Halpern A.L."/>
            <person name="Halter G.M."/>
            <person name="Han M.V."/>
            <person name="Heger A."/>
            <person name="Hillier L."/>
            <person name="Hinrichs A.S."/>
            <person name="Holmes I."/>
            <person name="Hoskins R.A."/>
            <person name="Hubisz M.J."/>
            <person name="Hultmark D."/>
            <person name="Huntley M.A."/>
            <person name="Jaffe D.B."/>
            <person name="Jagadeeshan S."/>
            <person name="Jeck W.R."/>
            <person name="Johnson J."/>
            <person name="Jones C.D."/>
            <person name="Jordan W.C."/>
            <person name="Karpen G.H."/>
            <person name="Kataoka E."/>
            <person name="Keightley P.D."/>
            <person name="Kheradpour P."/>
            <person name="Kirkness E.F."/>
            <person name="Koerich L.B."/>
            <person name="Kristiansen K."/>
            <person name="Kudrna D."/>
            <person name="Kulathinal R.J."/>
            <person name="Kumar S."/>
            <person name="Kwok R."/>
            <person name="Lander E."/>
            <person name="Langley C.H."/>
            <person name="Lapoint R."/>
            <person name="Lazzaro B.P."/>
            <person name="Lee S.J."/>
            <person name="Levesque L."/>
            <person name="Li R."/>
            <person name="Lin C.F."/>
            <person name="Lin M.F."/>
            <person name="Lindblad-Toh K."/>
            <person name="Llopart A."/>
            <person name="Long M."/>
            <person name="Low L."/>
            <person name="Lozovsky E."/>
            <person name="Lu J."/>
            <person name="Luo M."/>
            <person name="Machado C.A."/>
            <person name="Makalowski W."/>
            <person name="Marzo M."/>
            <person name="Matsuda M."/>
            <person name="Matzkin L."/>
            <person name="McAllister B."/>
            <person name="McBride C.S."/>
            <person name="McKernan B."/>
            <person name="McKernan K."/>
            <person name="Mendez-Lago M."/>
            <person name="Minx P."/>
            <person name="Mollenhauer M.U."/>
            <person name="Montooth K."/>
            <person name="Mount S.M."/>
            <person name="Mu X."/>
            <person name="Myers E."/>
            <person name="Negre B."/>
            <person name="Newfeld S."/>
            <person name="Nielsen R."/>
            <person name="Noor M.A."/>
            <person name="O'Grady P."/>
            <person name="Pachter L."/>
            <person name="Papaceit M."/>
            <person name="Parisi M.J."/>
            <person name="Parisi M."/>
            <person name="Parts L."/>
            <person name="Pedersen J.S."/>
            <person name="Pesole G."/>
            <person name="Phillippy A.M."/>
            <person name="Ponting C.P."/>
            <person name="Pop M."/>
            <person name="Porcelli D."/>
            <person name="Powell J.R."/>
            <person name="Prohaska S."/>
            <person name="Pruitt K."/>
            <person name="Puig M."/>
            <person name="Quesneville H."/>
            <person name="Ram K.R."/>
            <person name="Rand D."/>
            <person name="Rasmussen M.D."/>
            <person name="Reed L.K."/>
            <person name="Reenan R."/>
            <person name="Reily A."/>
            <person name="Remington K.A."/>
            <person name="Rieger T.T."/>
            <person name="Ritchie M.G."/>
            <person name="Robin C."/>
            <person name="Rogers Y.H."/>
            <person name="Rohde C."/>
            <person name="Rozas J."/>
            <person name="Rubenfield M.J."/>
            <person name="Ruiz A."/>
            <person name="Russo S."/>
            <person name="Salzberg S.L."/>
            <person name="Sanchez-Gracia A."/>
            <person name="Saranga D.J."/>
            <person name="Sato H."/>
            <person name="Schaeffer S.W."/>
            <person name="Schatz M.C."/>
            <person name="Schlenke T."/>
            <person name="Schwartz R."/>
            <person name="Segarra C."/>
            <person name="Singh R.S."/>
            <person name="Sirot L."/>
            <person name="Sirota M."/>
            <person name="Sisneros N.B."/>
            <person name="Smith C.D."/>
            <person name="Smith T.F."/>
            <person name="Spieth J."/>
            <person name="Stage D.E."/>
            <person name="Stark A."/>
            <person name="Stephan W."/>
            <person name="Strausberg R.L."/>
            <person name="Strempel S."/>
            <person name="Sturgill D."/>
            <person name="Sutton G."/>
            <person name="Sutton G.G."/>
            <person name="Tao W."/>
            <person name="Teichmann S."/>
            <person name="Tobari Y.N."/>
            <person name="Tomimura Y."/>
            <person name="Tsolas J.M."/>
            <person name="Valente V.L."/>
            <person name="Venter E."/>
            <person name="Venter J.C."/>
            <person name="Vicario S."/>
            <person name="Vieira F.G."/>
            <person name="Vilella A.J."/>
            <person name="Villasante A."/>
            <person name="Walenz B."/>
            <person name="Wang J."/>
            <person name="Wasserman M."/>
            <person name="Watts T."/>
            <person name="Wilson D."/>
            <person name="Wilson R.K."/>
            <person name="Wing R.A."/>
            <person name="Wolfner M.F."/>
            <person name="Wong A."/>
            <person name="Wong G.K."/>
            <person name="Wu C.I."/>
            <person name="Wu G."/>
            <person name="Yamamoto D."/>
            <person name="Yang H.P."/>
            <person name="Yang S.P."/>
            <person name="Yorke J.A."/>
            <person name="Yoshida K."/>
            <person name="Zdobnov E."/>
            <person name="Zhang P."/>
            <person name="Zhang Y."/>
            <person name="Zimin A.V."/>
            <person name="Baldwin J."/>
            <person name="Abdouelleil A."/>
            <person name="Abdulkadir J."/>
            <person name="Abebe A."/>
            <person name="Abera B."/>
            <person name="Abreu J."/>
            <person name="Acer S.C."/>
            <person name="Aftuck L."/>
            <person name="Alexander A."/>
            <person name="An P."/>
            <person name="Anderson E."/>
            <person name="Anderson S."/>
            <person name="Arachi H."/>
            <person name="Azer M."/>
            <person name="Bachantsang P."/>
            <person name="Barry A."/>
            <person name="Bayul T."/>
            <person name="Berlin A."/>
            <person name="Bessette D."/>
            <person name="Bloom T."/>
            <person name="Blye J."/>
            <person name="Boguslavskiy L."/>
            <person name="Bonnet C."/>
            <person name="Boukhgalter B."/>
            <person name="Bourzgui I."/>
            <person name="Brown A."/>
            <person name="Cahill P."/>
            <person name="Channer S."/>
            <person name="Cheshatsang Y."/>
            <person name="Chuda L."/>
            <person name="Citroen M."/>
            <person name="Collymore A."/>
            <person name="Cooke P."/>
            <person name="Costello M."/>
            <person name="D'Aco K."/>
            <person name="Daza R."/>
            <person name="De Haan G."/>
            <person name="DeGray S."/>
            <person name="DeMaso C."/>
            <person name="Dhargay N."/>
            <person name="Dooley K."/>
            <person name="Dooley E."/>
            <person name="Doricent M."/>
            <person name="Dorje P."/>
            <person name="Dorjee K."/>
            <person name="Dupes A."/>
            <person name="Elong R."/>
            <person name="Falk J."/>
            <person name="Farina A."/>
            <person name="Faro S."/>
            <person name="Ferguson D."/>
            <person name="Fisher S."/>
            <person name="Foley C.D."/>
            <person name="Franke A."/>
            <person name="Friedrich D."/>
            <person name="Gadbois L."/>
            <person name="Gearin G."/>
            <person name="Gearin C.R."/>
            <person name="Giannoukos G."/>
            <person name="Goode T."/>
            <person name="Graham J."/>
            <person name="Grandbois E."/>
            <person name="Grewal S."/>
            <person name="Gyaltsen K."/>
            <person name="Hafez N."/>
            <person name="Hagos B."/>
            <person name="Hall J."/>
            <person name="Henson C."/>
            <person name="Hollinger A."/>
            <person name="Honan T."/>
            <person name="Huard M.D."/>
            <person name="Hughes L."/>
            <person name="Hurhula B."/>
            <person name="Husby M.E."/>
            <person name="Kamat A."/>
            <person name="Kanga B."/>
            <person name="Kashin S."/>
            <person name="Khazanovich D."/>
            <person name="Kisner P."/>
            <person name="Lance K."/>
            <person name="Lara M."/>
            <person name="Lee W."/>
            <person name="Lennon N."/>
            <person name="Letendre F."/>
            <person name="LeVine R."/>
            <person name="Lipovsky A."/>
            <person name="Liu X."/>
            <person name="Liu J."/>
            <person name="Liu S."/>
            <person name="Lokyitsang T."/>
            <person name="Lokyitsang Y."/>
            <person name="Lubonja R."/>
            <person name="Lui A."/>
            <person name="MacDonald P."/>
            <person name="Magnisalis V."/>
            <person name="Maru K."/>
            <person name="Matthews C."/>
            <person name="McCusker W."/>
            <person name="McDonough S."/>
            <person name="Mehta T."/>
            <person name="Meldrim J."/>
            <person name="Meneus L."/>
            <person name="Mihai O."/>
            <person name="Mihalev A."/>
            <person name="Mihova T."/>
            <person name="Mittelman R."/>
            <person name="Mlenga V."/>
            <person name="Montmayeur A."/>
            <person name="Mulrain L."/>
            <person name="Navidi A."/>
            <person name="Naylor J."/>
            <person name="Negash T."/>
            <person name="Nguyen T."/>
            <person name="Nguyen N."/>
            <person name="Nicol R."/>
            <person name="Norbu C."/>
            <person name="Norbu N."/>
            <person name="Novod N."/>
            <person name="O'Neill B."/>
            <person name="Osman S."/>
            <person name="Markiewicz E."/>
            <person name="Oyono O.L."/>
            <person name="Patti C."/>
            <person name="Phunkhang P."/>
            <person name="Pierre F."/>
            <person name="Priest M."/>
            <person name="Raghuraman S."/>
            <person name="Rege F."/>
            <person name="Reyes R."/>
            <person name="Rise C."/>
            <person name="Rogov P."/>
            <person name="Ross K."/>
            <person name="Ryan E."/>
            <person name="Settipalli S."/>
            <person name="Shea T."/>
            <person name="Sherpa N."/>
            <person name="Shi L."/>
            <person name="Shih D."/>
            <person name="Sparrow T."/>
            <person name="Spaulding J."/>
            <person name="Stalker J."/>
            <person name="Stange-Thomann N."/>
            <person name="Stavropoulos S."/>
            <person name="Stone C."/>
            <person name="Strader C."/>
            <person name="Tesfaye S."/>
            <person name="Thomson T."/>
            <person name="Thoulutsang Y."/>
            <person name="Thoulutsang D."/>
            <person name="Topham K."/>
            <person name="Topping I."/>
            <person name="Tsamla T."/>
            <person name="Vassiliev H."/>
            <person name="Vo A."/>
            <person name="Wangchuk T."/>
            <person name="Wangdi T."/>
            <person name="Weiand M."/>
            <person name="Wilkinson J."/>
            <person name="Wilson A."/>
            <person name="Yadav S."/>
            <person name="Young G."/>
            <person name="Yu Q."/>
            <person name="Zembek L."/>
            <person name="Zhong D."/>
            <person name="Zimmer A."/>
            <person name="Zwirko Z."/>
            <person name="Jaffe D.B."/>
            <person name="Alvarez P."/>
            <person name="Brockman W."/>
            <person name="Butler J."/>
            <person name="Chin C."/>
            <person name="Gnerre S."/>
            <person name="Grabherr M."/>
            <person name="Kleber M."/>
            <person name="Mauceli E."/>
            <person name="MacCallum I."/>
        </authorList>
    </citation>
    <scope>NUCLEOTIDE SEQUENCE [LARGE SCALE GENOMIC DNA]</scope>
    <source>
        <strain evidence="3">Tucson 15010-1051.87</strain>
    </source>
</reference>
<feature type="transmembrane region" description="Helical" evidence="1">
    <location>
        <begin position="146"/>
        <end position="166"/>
    </location>
</feature>
<evidence type="ECO:0000313" key="3">
    <source>
        <dbReference type="Proteomes" id="UP000008792"/>
    </source>
</evidence>
<dbReference type="OrthoDB" id="7870794at2759"/>
<dbReference type="EMBL" id="CH940654">
    <property type="protein sequence ID" value="KRF77934.1"/>
    <property type="molecule type" value="Genomic_DNA"/>
</dbReference>
<feature type="transmembrane region" description="Helical" evidence="1">
    <location>
        <begin position="57"/>
        <end position="78"/>
    </location>
</feature>
<feature type="transmembrane region" description="Helical" evidence="1">
    <location>
        <begin position="111"/>
        <end position="134"/>
    </location>
</feature>
<feature type="transmembrane region" description="Helical" evidence="1">
    <location>
        <begin position="85"/>
        <end position="105"/>
    </location>
</feature>
<name>A0A0Q9WB19_DROVI</name>
<proteinExistence type="predicted"/>
<keyword evidence="1" id="KW-0812">Transmembrane</keyword>
<dbReference type="Proteomes" id="UP000008792">
    <property type="component" value="Unassembled WGS sequence"/>
</dbReference>
<keyword evidence="1" id="KW-1133">Transmembrane helix</keyword>
<feature type="transmembrane region" description="Helical" evidence="1">
    <location>
        <begin position="178"/>
        <end position="198"/>
    </location>
</feature>
<protein>
    <submittedName>
        <fullName evidence="2">Uncharacterized protein</fullName>
    </submittedName>
</protein>
<accession>A0A0Q9WB19</accession>
<keyword evidence="1" id="KW-0472">Membrane</keyword>
<evidence type="ECO:0000256" key="1">
    <source>
        <dbReference type="SAM" id="Phobius"/>
    </source>
</evidence>
<sequence length="226" mass="25629">MSEPPRGLPQTVRGYYLQIRADPSERNNIPAAIFFVLAFISFCIYVNVMWLRRHFPYNWVACSAIALMLTLGNGFILIEQDEEDLLVVLEIISLMVVFLLLGSWLPSRFSALLYIGFVWLIVAVLTISILLIVWACSEDENDLPPYVVHGVLWICMCPLLMFQGQVINGLLWNLKPIFDIPICSVLLLINYLACYAYVDATQDIIFALQIASSSNKRVLSRGFANM</sequence>
<gene>
    <name evidence="2" type="primary">Dvir\GJ27050</name>
    <name evidence="2" type="ORF">Dvir_GJ27050</name>
</gene>